<sequence length="139" mass="15489">MFINNIYKLTHWICGPKSTISNTTEKRVVTSIECCECTTWVQSIFAMKKCPAKFNFKFITYGSFIEREQCNTLRSGTQLLGIVNDTIPGEGISTFANGKNSESVGEQVTKDKSYQKNTETDATCIAKGVHGSGWDQLKL</sequence>
<dbReference type="Proteomes" id="UP000325315">
    <property type="component" value="Unassembled WGS sequence"/>
</dbReference>
<name>A0A5B6WTG3_9ROSI</name>
<evidence type="ECO:0000313" key="2">
    <source>
        <dbReference type="Proteomes" id="UP000325315"/>
    </source>
</evidence>
<organism evidence="1 2">
    <name type="scientific">Gossypium australe</name>
    <dbReference type="NCBI Taxonomy" id="47621"/>
    <lineage>
        <taxon>Eukaryota</taxon>
        <taxon>Viridiplantae</taxon>
        <taxon>Streptophyta</taxon>
        <taxon>Embryophyta</taxon>
        <taxon>Tracheophyta</taxon>
        <taxon>Spermatophyta</taxon>
        <taxon>Magnoliopsida</taxon>
        <taxon>eudicotyledons</taxon>
        <taxon>Gunneridae</taxon>
        <taxon>Pentapetalae</taxon>
        <taxon>rosids</taxon>
        <taxon>malvids</taxon>
        <taxon>Malvales</taxon>
        <taxon>Malvaceae</taxon>
        <taxon>Malvoideae</taxon>
        <taxon>Gossypium</taxon>
    </lineage>
</organism>
<keyword evidence="2" id="KW-1185">Reference proteome</keyword>
<accession>A0A5B6WTG3</accession>
<protein>
    <submittedName>
        <fullName evidence="1">Uncharacterized protein</fullName>
    </submittedName>
</protein>
<reference evidence="2" key="1">
    <citation type="journal article" date="2019" name="Plant Biotechnol. J.">
        <title>Genome sequencing of the Australian wild diploid species Gossypium australe highlights disease resistance and delayed gland morphogenesis.</title>
        <authorList>
            <person name="Cai Y."/>
            <person name="Cai X."/>
            <person name="Wang Q."/>
            <person name="Wang P."/>
            <person name="Zhang Y."/>
            <person name="Cai C."/>
            <person name="Xu Y."/>
            <person name="Wang K."/>
            <person name="Zhou Z."/>
            <person name="Wang C."/>
            <person name="Geng S."/>
            <person name="Li B."/>
            <person name="Dong Q."/>
            <person name="Hou Y."/>
            <person name="Wang H."/>
            <person name="Ai P."/>
            <person name="Liu Z."/>
            <person name="Yi F."/>
            <person name="Sun M."/>
            <person name="An G."/>
            <person name="Cheng J."/>
            <person name="Zhang Y."/>
            <person name="Shi Q."/>
            <person name="Xie Y."/>
            <person name="Shi X."/>
            <person name="Chang Y."/>
            <person name="Huang F."/>
            <person name="Chen Y."/>
            <person name="Hong S."/>
            <person name="Mi L."/>
            <person name="Sun Q."/>
            <person name="Zhang L."/>
            <person name="Zhou B."/>
            <person name="Peng R."/>
            <person name="Zhang X."/>
            <person name="Liu F."/>
        </authorList>
    </citation>
    <scope>NUCLEOTIDE SEQUENCE [LARGE SCALE GENOMIC DNA]</scope>
    <source>
        <strain evidence="2">cv. PA1801</strain>
    </source>
</reference>
<dbReference type="EMBL" id="SMMG02000002">
    <property type="protein sequence ID" value="KAA3484155.1"/>
    <property type="molecule type" value="Genomic_DNA"/>
</dbReference>
<proteinExistence type="predicted"/>
<gene>
    <name evidence="1" type="ORF">EPI10_006258</name>
</gene>
<evidence type="ECO:0000313" key="1">
    <source>
        <dbReference type="EMBL" id="KAA3484155.1"/>
    </source>
</evidence>
<dbReference type="AlphaFoldDB" id="A0A5B6WTG3"/>
<comment type="caution">
    <text evidence="1">The sequence shown here is derived from an EMBL/GenBank/DDBJ whole genome shotgun (WGS) entry which is preliminary data.</text>
</comment>